<sequence length="299" mass="33247">MIKEGCRMRRISRILLIAGLLLSGCQTKPKLENLYRVEDFPQADASWPLQLLLNDLHRELSPDPNWLPEEASGSTQAAWRSLIQVVNPQPRMILAYEPSAAMRRELQDYDTLWQAQTIGYDALVMITGSENPVDSLSLDQVRDIYAGKITNWKQVGGQDQPIEIYVQDENSGLQTAFERHVMQGVPVVNPTLEWVYERAGVVRQAPAAFSPKEGALGFSSLIMITQVHPQPEIKTLRIEGIAPNEKTIGNGKYPLKLPVLLASNTASDATIAGITDWLLSAVGQQWLSDQGLIPIPEKK</sequence>
<dbReference type="GO" id="GO:0005886">
    <property type="term" value="C:plasma membrane"/>
    <property type="evidence" value="ECO:0007669"/>
    <property type="project" value="UniProtKB-SubCell"/>
</dbReference>
<organism evidence="10 11">
    <name type="scientific">Holdemania filiformis</name>
    <dbReference type="NCBI Taxonomy" id="61171"/>
    <lineage>
        <taxon>Bacteria</taxon>
        <taxon>Bacillati</taxon>
        <taxon>Bacillota</taxon>
        <taxon>Erysipelotrichia</taxon>
        <taxon>Erysipelotrichales</taxon>
        <taxon>Erysipelotrichaceae</taxon>
        <taxon>Holdemania</taxon>
    </lineage>
</organism>
<protein>
    <recommendedName>
        <fullName evidence="9">PBP domain-containing protein</fullName>
    </recommendedName>
</protein>
<comment type="subunit">
    <text evidence="4">The complex is composed of two ATP-binding proteins (PstB), two transmembrane proteins (PstC and PstA) and a solute-binding protein (PstS).</text>
</comment>
<keyword evidence="7" id="KW-0564">Palmitate</keyword>
<dbReference type="SUPFAM" id="SSF53850">
    <property type="entry name" value="Periplasmic binding protein-like II"/>
    <property type="match status" value="1"/>
</dbReference>
<feature type="domain" description="PBP" evidence="9">
    <location>
        <begin position="116"/>
        <end position="259"/>
    </location>
</feature>
<proteinExistence type="inferred from homology"/>
<dbReference type="InterPro" id="IPR024370">
    <property type="entry name" value="PBP_domain"/>
</dbReference>
<comment type="similarity">
    <text evidence="3">Belongs to the PstS family.</text>
</comment>
<evidence type="ECO:0000313" key="11">
    <source>
        <dbReference type="Proteomes" id="UP000284178"/>
    </source>
</evidence>
<accession>A0A412FLB9</accession>
<dbReference type="Pfam" id="PF12849">
    <property type="entry name" value="PBP_like_2"/>
    <property type="match status" value="1"/>
</dbReference>
<evidence type="ECO:0000256" key="7">
    <source>
        <dbReference type="ARBA" id="ARBA00023139"/>
    </source>
</evidence>
<keyword evidence="11" id="KW-1185">Reference proteome</keyword>
<dbReference type="PROSITE" id="PS51257">
    <property type="entry name" value="PROKAR_LIPOPROTEIN"/>
    <property type="match status" value="1"/>
</dbReference>
<evidence type="ECO:0000256" key="3">
    <source>
        <dbReference type="ARBA" id="ARBA00008725"/>
    </source>
</evidence>
<comment type="caution">
    <text evidence="10">The sequence shown here is derived from an EMBL/GenBank/DDBJ whole genome shotgun (WGS) entry which is preliminary data.</text>
</comment>
<keyword evidence="5" id="KW-0592">Phosphate transport</keyword>
<evidence type="ECO:0000256" key="6">
    <source>
        <dbReference type="ARBA" id="ARBA00022729"/>
    </source>
</evidence>
<dbReference type="GO" id="GO:0006817">
    <property type="term" value="P:phosphate ion transport"/>
    <property type="evidence" value="ECO:0007669"/>
    <property type="project" value="UniProtKB-KW"/>
</dbReference>
<dbReference type="PANTHER" id="PTHR30570">
    <property type="entry name" value="PERIPLASMIC PHOSPHATE BINDING COMPONENT OF PHOSPHATE ABC TRANSPORTER"/>
    <property type="match status" value="1"/>
</dbReference>
<keyword evidence="5" id="KW-0813">Transport</keyword>
<evidence type="ECO:0000256" key="4">
    <source>
        <dbReference type="ARBA" id="ARBA00011529"/>
    </source>
</evidence>
<evidence type="ECO:0000256" key="5">
    <source>
        <dbReference type="ARBA" id="ARBA00022592"/>
    </source>
</evidence>
<evidence type="ECO:0000256" key="8">
    <source>
        <dbReference type="ARBA" id="ARBA00023288"/>
    </source>
</evidence>
<keyword evidence="8" id="KW-0449">Lipoprotein</keyword>
<dbReference type="InterPro" id="IPR050811">
    <property type="entry name" value="Phosphate_ABC_transporter"/>
</dbReference>
<evidence type="ECO:0000313" key="10">
    <source>
        <dbReference type="EMBL" id="RGR68962.1"/>
    </source>
</evidence>
<dbReference type="AlphaFoldDB" id="A0A412FLB9"/>
<dbReference type="Gene3D" id="3.40.190.10">
    <property type="entry name" value="Periplasmic binding protein-like II"/>
    <property type="match status" value="2"/>
</dbReference>
<keyword evidence="6" id="KW-0732">Signal</keyword>
<evidence type="ECO:0000256" key="1">
    <source>
        <dbReference type="ARBA" id="ARBA00002841"/>
    </source>
</evidence>
<dbReference type="PANTHER" id="PTHR30570:SF1">
    <property type="entry name" value="PHOSPHATE-BINDING PROTEIN PSTS"/>
    <property type="match status" value="1"/>
</dbReference>
<evidence type="ECO:0000259" key="9">
    <source>
        <dbReference type="Pfam" id="PF12849"/>
    </source>
</evidence>
<reference evidence="10 11" key="1">
    <citation type="submission" date="2018-08" db="EMBL/GenBank/DDBJ databases">
        <title>A genome reference for cultivated species of the human gut microbiota.</title>
        <authorList>
            <person name="Zou Y."/>
            <person name="Xue W."/>
            <person name="Luo G."/>
        </authorList>
    </citation>
    <scope>NUCLEOTIDE SEQUENCE [LARGE SCALE GENOMIC DNA]</scope>
    <source>
        <strain evidence="10 11">AF24-29</strain>
    </source>
</reference>
<evidence type="ECO:0000256" key="2">
    <source>
        <dbReference type="ARBA" id="ARBA00004193"/>
    </source>
</evidence>
<dbReference type="Proteomes" id="UP000284178">
    <property type="component" value="Unassembled WGS sequence"/>
</dbReference>
<dbReference type="EMBL" id="QRUP01000025">
    <property type="protein sequence ID" value="RGR68962.1"/>
    <property type="molecule type" value="Genomic_DNA"/>
</dbReference>
<gene>
    <name evidence="10" type="ORF">DWY25_15435</name>
</gene>
<name>A0A412FLB9_9FIRM</name>
<comment type="subcellular location">
    <subcellularLocation>
        <location evidence="2">Cell membrane</location>
        <topology evidence="2">Lipid-anchor</topology>
    </subcellularLocation>
</comment>
<comment type="function">
    <text evidence="1">Part of the ABC transporter complex PstSACB involved in phosphate import.</text>
</comment>